<dbReference type="Gene3D" id="3.90.70.120">
    <property type="match status" value="1"/>
</dbReference>
<dbReference type="SUPFAM" id="SSF54001">
    <property type="entry name" value="Cysteine proteinases"/>
    <property type="match status" value="1"/>
</dbReference>
<sequence length="517" mass="58642">MSDENPYVLSVKASHCQSDVRYSVYSRGRQCTCNSLMFLAVHNERNELQSFDLDGILQKGDAVYTSVKRALQKKKGKFVGNFLNFDELPKTIETNSRCYNVLKHPQRFGFLRDTPALGNYANLENTLQCLRADVSDALLLCGGSCIAVFRDRSGRFGYFDSHSRSIYGMPVDEGAGTAVFLTFHQFQDLVDRLLILYQGCFDLRDQEEFELLPVSFISMLPERCVHTKVSQNCCDLEHEMQPSVSFENKSLSNNEQCTSIDVLQHVQVQDLVRQLSETAVSEATSTDEQAHLTEVSLNCCDLKYDVQPSVSLENKSLSSDEQCSSADFPRQYVQVQDPVQELSETAVSRATSTDEQAPLTEVSLNCCDLEYDVQPSFLFENKALSGDEQCLSADFPQQYVQVQDPVQQLSKTAVNGATSTDEQAHLIYQDKKKVQTSVTQNQEKYKDVPLSELYHSILSQDQLAMSALNHQHSKLSIKQTKKLNKTRKRKAYYKKWHEEMVQRQGVHDKKQAVRQSL</sequence>
<dbReference type="Pfam" id="PF04843">
    <property type="entry name" value="Herpes_teg_N"/>
    <property type="match status" value="1"/>
</dbReference>
<feature type="domain" description="Peptidase C76" evidence="1">
    <location>
        <begin position="15"/>
        <end position="164"/>
    </location>
</feature>
<dbReference type="InterPro" id="IPR038765">
    <property type="entry name" value="Papain-like_cys_pep_sf"/>
</dbReference>
<name>A0ABQ8KZL4_LABRO</name>
<evidence type="ECO:0000313" key="2">
    <source>
        <dbReference type="EMBL" id="KAI2642421.1"/>
    </source>
</evidence>
<protein>
    <submittedName>
        <fullName evidence="2">Large tegument protein deneddylase</fullName>
    </submittedName>
</protein>
<evidence type="ECO:0000259" key="1">
    <source>
        <dbReference type="Pfam" id="PF04843"/>
    </source>
</evidence>
<evidence type="ECO:0000313" key="3">
    <source>
        <dbReference type="Proteomes" id="UP000830375"/>
    </source>
</evidence>
<dbReference type="InterPro" id="IPR006928">
    <property type="entry name" value="Herpes_teg_USP"/>
</dbReference>
<comment type="caution">
    <text evidence="2">The sequence shown here is derived from an EMBL/GenBank/DDBJ whole genome shotgun (WGS) entry which is preliminary data.</text>
</comment>
<organism evidence="2 3">
    <name type="scientific">Labeo rohita</name>
    <name type="common">Indian major carp</name>
    <name type="synonym">Cyprinus rohita</name>
    <dbReference type="NCBI Taxonomy" id="84645"/>
    <lineage>
        <taxon>Eukaryota</taxon>
        <taxon>Metazoa</taxon>
        <taxon>Chordata</taxon>
        <taxon>Craniata</taxon>
        <taxon>Vertebrata</taxon>
        <taxon>Euteleostomi</taxon>
        <taxon>Actinopterygii</taxon>
        <taxon>Neopterygii</taxon>
        <taxon>Teleostei</taxon>
        <taxon>Ostariophysi</taxon>
        <taxon>Cypriniformes</taxon>
        <taxon>Cyprinidae</taxon>
        <taxon>Labeoninae</taxon>
        <taxon>Labeonini</taxon>
        <taxon>Labeo</taxon>
    </lineage>
</organism>
<dbReference type="Proteomes" id="UP000830375">
    <property type="component" value="Unassembled WGS sequence"/>
</dbReference>
<dbReference type="EMBL" id="JACTAM010002847">
    <property type="protein sequence ID" value="KAI2642421.1"/>
    <property type="molecule type" value="Genomic_DNA"/>
</dbReference>
<accession>A0ABQ8KZL4</accession>
<reference evidence="2 3" key="1">
    <citation type="submission" date="2022-01" db="EMBL/GenBank/DDBJ databases">
        <title>A high-quality chromosome-level genome assembly of rohu carp, Labeo rohita.</title>
        <authorList>
            <person name="Arick M.A. II"/>
            <person name="Hsu C.-Y."/>
            <person name="Magbanua Z."/>
            <person name="Pechanova O."/>
            <person name="Grover C."/>
            <person name="Miller E."/>
            <person name="Thrash A."/>
            <person name="Ezzel L."/>
            <person name="Alam S."/>
            <person name="Benzie J."/>
            <person name="Hamilton M."/>
            <person name="Karsi A."/>
            <person name="Lawrence M.L."/>
            <person name="Peterson D.G."/>
        </authorList>
    </citation>
    <scope>NUCLEOTIDE SEQUENCE [LARGE SCALE GENOMIC DNA]</scope>
    <source>
        <strain evidence="3">BAU-BD-2019</strain>
        <tissue evidence="2">Blood</tissue>
    </source>
</reference>
<gene>
    <name evidence="2" type="ORF">H4Q32_025577</name>
</gene>
<proteinExistence type="predicted"/>
<keyword evidence="3" id="KW-1185">Reference proteome</keyword>